<evidence type="ECO:0000313" key="2">
    <source>
        <dbReference type="EMBL" id="KAE8307563.1"/>
    </source>
</evidence>
<gene>
    <name evidence="2" type="ORF">BDV41DRAFT_554308</name>
</gene>
<name>A0A5N6VGW6_9EURO</name>
<dbReference type="EMBL" id="ML738403">
    <property type="protein sequence ID" value="KAE8307563.1"/>
    <property type="molecule type" value="Genomic_DNA"/>
</dbReference>
<keyword evidence="3" id="KW-1185">Reference proteome</keyword>
<keyword evidence="1" id="KW-0812">Transmembrane</keyword>
<proteinExistence type="predicted"/>
<sequence>MPYMLEIFRQLDTAVVKHTHICRLPVLIICTPPLYGVGLTFLLILLFEAALGKKRTEKGRGKDESGTTRGIGF</sequence>
<accession>A0A5N6VGW6</accession>
<keyword evidence="1" id="KW-1133">Transmembrane helix</keyword>
<dbReference type="AlphaFoldDB" id="A0A5N6VGW6"/>
<dbReference type="Proteomes" id="UP000325433">
    <property type="component" value="Unassembled WGS sequence"/>
</dbReference>
<reference evidence="3" key="1">
    <citation type="submission" date="2019-04" db="EMBL/GenBank/DDBJ databases">
        <title>Friends and foes A comparative genomics studyof 23 Aspergillus species from section Flavi.</title>
        <authorList>
            <consortium name="DOE Joint Genome Institute"/>
            <person name="Kjaerbolling I."/>
            <person name="Vesth T."/>
            <person name="Frisvad J.C."/>
            <person name="Nybo J.L."/>
            <person name="Theobald S."/>
            <person name="Kildgaard S."/>
            <person name="Isbrandt T."/>
            <person name="Kuo A."/>
            <person name="Sato A."/>
            <person name="Lyhne E.K."/>
            <person name="Kogle M.E."/>
            <person name="Wiebenga A."/>
            <person name="Kun R.S."/>
            <person name="Lubbers R.J."/>
            <person name="Makela M.R."/>
            <person name="Barry K."/>
            <person name="Chovatia M."/>
            <person name="Clum A."/>
            <person name="Daum C."/>
            <person name="Haridas S."/>
            <person name="He G."/>
            <person name="LaButti K."/>
            <person name="Lipzen A."/>
            <person name="Mondo S."/>
            <person name="Riley R."/>
            <person name="Salamov A."/>
            <person name="Simmons B.A."/>
            <person name="Magnuson J.K."/>
            <person name="Henrissat B."/>
            <person name="Mortensen U.H."/>
            <person name="Larsen T.O."/>
            <person name="Devries R.P."/>
            <person name="Grigoriev I.V."/>
            <person name="Machida M."/>
            <person name="Baker S.E."/>
            <person name="Andersen M.R."/>
        </authorList>
    </citation>
    <scope>NUCLEOTIDE SEQUENCE [LARGE SCALE GENOMIC DNA]</scope>
    <source>
        <strain evidence="3">CBS 130015</strain>
    </source>
</reference>
<keyword evidence="1" id="KW-0472">Membrane</keyword>
<evidence type="ECO:0000256" key="1">
    <source>
        <dbReference type="SAM" id="Phobius"/>
    </source>
</evidence>
<feature type="transmembrane region" description="Helical" evidence="1">
    <location>
        <begin position="34"/>
        <end position="52"/>
    </location>
</feature>
<organism evidence="2 3">
    <name type="scientific">Aspergillus transmontanensis</name>
    <dbReference type="NCBI Taxonomy" id="1034304"/>
    <lineage>
        <taxon>Eukaryota</taxon>
        <taxon>Fungi</taxon>
        <taxon>Dikarya</taxon>
        <taxon>Ascomycota</taxon>
        <taxon>Pezizomycotina</taxon>
        <taxon>Eurotiomycetes</taxon>
        <taxon>Eurotiomycetidae</taxon>
        <taxon>Eurotiales</taxon>
        <taxon>Aspergillaceae</taxon>
        <taxon>Aspergillus</taxon>
        <taxon>Aspergillus subgen. Circumdati</taxon>
    </lineage>
</organism>
<protein>
    <submittedName>
        <fullName evidence="2">Uncharacterized protein</fullName>
    </submittedName>
</protein>
<evidence type="ECO:0000313" key="3">
    <source>
        <dbReference type="Proteomes" id="UP000325433"/>
    </source>
</evidence>